<evidence type="ECO:0000256" key="3">
    <source>
        <dbReference type="ARBA" id="ARBA00022676"/>
    </source>
</evidence>
<feature type="transmembrane region" description="Helical" evidence="9">
    <location>
        <begin position="377"/>
        <end position="400"/>
    </location>
</feature>
<feature type="region of interest" description="Disordered" evidence="8">
    <location>
        <begin position="515"/>
        <end position="534"/>
    </location>
</feature>
<feature type="transmembrane region" description="Helical" evidence="9">
    <location>
        <begin position="228"/>
        <end position="250"/>
    </location>
</feature>
<keyword evidence="5 9" id="KW-0812">Transmembrane</keyword>
<dbReference type="InterPro" id="IPR038731">
    <property type="entry name" value="RgtA/B/C-like"/>
</dbReference>
<evidence type="ECO:0000259" key="10">
    <source>
        <dbReference type="Pfam" id="PF13231"/>
    </source>
</evidence>
<keyword evidence="7 9" id="KW-0472">Membrane</keyword>
<evidence type="ECO:0000256" key="8">
    <source>
        <dbReference type="SAM" id="MobiDB-lite"/>
    </source>
</evidence>
<dbReference type="RefSeq" id="WP_145033255.1">
    <property type="nucleotide sequence ID" value="NZ_CP036271.1"/>
</dbReference>
<protein>
    <submittedName>
        <fullName evidence="11">Undecaprenyl phosphate-alpha-4-amino-4-deoxy-L-arabinose arabinosyl transferase</fullName>
        <ecNumber evidence="11">2.4.2.43</ecNumber>
    </submittedName>
</protein>
<evidence type="ECO:0000256" key="1">
    <source>
        <dbReference type="ARBA" id="ARBA00004651"/>
    </source>
</evidence>
<feature type="domain" description="Glycosyltransferase RgtA/B/C/D-like" evidence="10">
    <location>
        <begin position="90"/>
        <end position="243"/>
    </location>
</feature>
<evidence type="ECO:0000313" key="12">
    <source>
        <dbReference type="Proteomes" id="UP000315700"/>
    </source>
</evidence>
<organism evidence="11 12">
    <name type="scientific">Caulifigura coniformis</name>
    <dbReference type="NCBI Taxonomy" id="2527983"/>
    <lineage>
        <taxon>Bacteria</taxon>
        <taxon>Pseudomonadati</taxon>
        <taxon>Planctomycetota</taxon>
        <taxon>Planctomycetia</taxon>
        <taxon>Planctomycetales</taxon>
        <taxon>Planctomycetaceae</taxon>
        <taxon>Caulifigura</taxon>
    </lineage>
</organism>
<dbReference type="PANTHER" id="PTHR33908:SF11">
    <property type="entry name" value="MEMBRANE PROTEIN"/>
    <property type="match status" value="1"/>
</dbReference>
<dbReference type="GO" id="GO:0005886">
    <property type="term" value="C:plasma membrane"/>
    <property type="evidence" value="ECO:0007669"/>
    <property type="project" value="UniProtKB-SubCell"/>
</dbReference>
<feature type="transmembrane region" description="Helical" evidence="9">
    <location>
        <begin position="164"/>
        <end position="181"/>
    </location>
</feature>
<feature type="transmembrane region" description="Helical" evidence="9">
    <location>
        <begin position="21"/>
        <end position="41"/>
    </location>
</feature>
<accession>A0A517SJA3</accession>
<dbReference type="PANTHER" id="PTHR33908">
    <property type="entry name" value="MANNOSYLTRANSFERASE YKCB-RELATED"/>
    <property type="match status" value="1"/>
</dbReference>
<evidence type="ECO:0000256" key="9">
    <source>
        <dbReference type="SAM" id="Phobius"/>
    </source>
</evidence>
<comment type="subcellular location">
    <subcellularLocation>
        <location evidence="1">Cell membrane</location>
        <topology evidence="1">Multi-pass membrane protein</topology>
    </subcellularLocation>
</comment>
<proteinExistence type="predicted"/>
<dbReference type="InterPro" id="IPR050297">
    <property type="entry name" value="LipidA_mod_glycosyltrf_83"/>
</dbReference>
<dbReference type="Pfam" id="PF13231">
    <property type="entry name" value="PMT_2"/>
    <property type="match status" value="1"/>
</dbReference>
<dbReference type="OrthoDB" id="231654at2"/>
<keyword evidence="12" id="KW-1185">Reference proteome</keyword>
<evidence type="ECO:0000256" key="7">
    <source>
        <dbReference type="ARBA" id="ARBA00023136"/>
    </source>
</evidence>
<dbReference type="EC" id="2.4.2.43" evidence="11"/>
<dbReference type="AlphaFoldDB" id="A0A517SJA3"/>
<feature type="transmembrane region" description="Helical" evidence="9">
    <location>
        <begin position="94"/>
        <end position="127"/>
    </location>
</feature>
<keyword evidence="3 11" id="KW-0328">Glycosyltransferase</keyword>
<dbReference type="GO" id="GO:0103015">
    <property type="term" value="F:4-amino-4-deoxy-L-arabinose transferase activity"/>
    <property type="evidence" value="ECO:0007669"/>
    <property type="project" value="UniProtKB-EC"/>
</dbReference>
<feature type="transmembrane region" description="Helical" evidence="9">
    <location>
        <begin position="294"/>
        <end position="314"/>
    </location>
</feature>
<dbReference type="Proteomes" id="UP000315700">
    <property type="component" value="Chromosome"/>
</dbReference>
<feature type="transmembrane region" description="Helical" evidence="9">
    <location>
        <begin position="351"/>
        <end position="370"/>
    </location>
</feature>
<dbReference type="GO" id="GO:0009103">
    <property type="term" value="P:lipopolysaccharide biosynthetic process"/>
    <property type="evidence" value="ECO:0007669"/>
    <property type="project" value="UniProtKB-ARBA"/>
</dbReference>
<evidence type="ECO:0000256" key="2">
    <source>
        <dbReference type="ARBA" id="ARBA00022475"/>
    </source>
</evidence>
<name>A0A517SJA3_9PLAN</name>
<keyword evidence="4 11" id="KW-0808">Transferase</keyword>
<keyword evidence="6 9" id="KW-1133">Transmembrane helix</keyword>
<dbReference type="KEGG" id="ccos:Pan44_42470"/>
<dbReference type="InParanoid" id="A0A517SJA3"/>
<sequence length="534" mass="58780">MQSGVEMGIAGDAPRPSRRRFWTIVFAIAAVCLLLKIPVMFRQHAAGDEDFYGVPGLTLLQEGRLRVPFMPCRDRGSMFYRGDDRLLTLPPLYFFFQAASYAVFGATIGSARLASGLAGVGAILLLGALALRITRSERVALTAVAFYAASRVVYFPWLMSRPDTLTGFFGFASMLFALRLLETRSRKDAALAGLLTGLGLYTHPFALVYTAQEGLLCLWAGRGWREKLGLASIFSATAVAVASLWLILILPEPLLWKEQFLDLMGLQVGPGLSRRLFWPGQSLPVQALVYLEHVGIWQCLLMIGSLLAATFLAVRDRSWRLIVFLSFSAMYFHVVSLGTHPTKGYWCYTGGWLWIAFAMVLDRAVAAVFQTAHARQVAFASLAGAAAFLMIPGCGLRTLVQHIRHWDDIAYDAPRFCRMLLSKLPPDATLAVDQAYVFEFYAAGRRNMITALEFPLVFSLQQYPYDLIVAGEYALDKKVPEINNGKPIATYGPLDDPFACSAVIFEAPPERRANGVFPADGGNSGKRSKSSGPI</sequence>
<evidence type="ECO:0000256" key="6">
    <source>
        <dbReference type="ARBA" id="ARBA00022989"/>
    </source>
</evidence>
<evidence type="ECO:0000256" key="5">
    <source>
        <dbReference type="ARBA" id="ARBA00022692"/>
    </source>
</evidence>
<reference evidence="11 12" key="1">
    <citation type="submission" date="2019-02" db="EMBL/GenBank/DDBJ databases">
        <title>Deep-cultivation of Planctomycetes and their phenomic and genomic characterization uncovers novel biology.</title>
        <authorList>
            <person name="Wiegand S."/>
            <person name="Jogler M."/>
            <person name="Boedeker C."/>
            <person name="Pinto D."/>
            <person name="Vollmers J."/>
            <person name="Rivas-Marin E."/>
            <person name="Kohn T."/>
            <person name="Peeters S.H."/>
            <person name="Heuer A."/>
            <person name="Rast P."/>
            <person name="Oberbeckmann S."/>
            <person name="Bunk B."/>
            <person name="Jeske O."/>
            <person name="Meyerdierks A."/>
            <person name="Storesund J.E."/>
            <person name="Kallscheuer N."/>
            <person name="Luecker S."/>
            <person name="Lage O.M."/>
            <person name="Pohl T."/>
            <person name="Merkel B.J."/>
            <person name="Hornburger P."/>
            <person name="Mueller R.-W."/>
            <person name="Bruemmer F."/>
            <person name="Labrenz M."/>
            <person name="Spormann A.M."/>
            <person name="Op den Camp H."/>
            <person name="Overmann J."/>
            <person name="Amann R."/>
            <person name="Jetten M.S.M."/>
            <person name="Mascher T."/>
            <person name="Medema M.H."/>
            <person name="Devos D.P."/>
            <person name="Kaster A.-K."/>
            <person name="Ovreas L."/>
            <person name="Rohde M."/>
            <person name="Galperin M.Y."/>
            <person name="Jogler C."/>
        </authorList>
    </citation>
    <scope>NUCLEOTIDE SEQUENCE [LARGE SCALE GENOMIC DNA]</scope>
    <source>
        <strain evidence="11 12">Pan44</strain>
    </source>
</reference>
<feature type="transmembrane region" description="Helical" evidence="9">
    <location>
        <begin position="321"/>
        <end position="339"/>
    </location>
</feature>
<keyword evidence="2" id="KW-1003">Cell membrane</keyword>
<evidence type="ECO:0000313" key="11">
    <source>
        <dbReference type="EMBL" id="QDT56195.1"/>
    </source>
</evidence>
<dbReference type="EMBL" id="CP036271">
    <property type="protein sequence ID" value="QDT56195.1"/>
    <property type="molecule type" value="Genomic_DNA"/>
</dbReference>
<evidence type="ECO:0000256" key="4">
    <source>
        <dbReference type="ARBA" id="ARBA00022679"/>
    </source>
</evidence>
<gene>
    <name evidence="11" type="primary">arnT_2</name>
    <name evidence="11" type="ORF">Pan44_42470</name>
</gene>